<dbReference type="Proteomes" id="UP001176940">
    <property type="component" value="Unassembled WGS sequence"/>
</dbReference>
<name>A0ABN9MBG1_9NEOB</name>
<feature type="transmembrane region" description="Helical" evidence="1">
    <location>
        <begin position="33"/>
        <end position="51"/>
    </location>
</feature>
<keyword evidence="1" id="KW-0472">Membrane</keyword>
<evidence type="ECO:0000256" key="1">
    <source>
        <dbReference type="SAM" id="Phobius"/>
    </source>
</evidence>
<keyword evidence="1" id="KW-0812">Transmembrane</keyword>
<accession>A0ABN9MBG1</accession>
<evidence type="ECO:0000313" key="3">
    <source>
        <dbReference type="Proteomes" id="UP001176940"/>
    </source>
</evidence>
<reference evidence="2" key="1">
    <citation type="submission" date="2023-07" db="EMBL/GenBank/DDBJ databases">
        <authorList>
            <person name="Stuckert A."/>
        </authorList>
    </citation>
    <scope>NUCLEOTIDE SEQUENCE</scope>
</reference>
<organism evidence="2 3">
    <name type="scientific">Ranitomeya imitator</name>
    <name type="common">mimic poison frog</name>
    <dbReference type="NCBI Taxonomy" id="111125"/>
    <lineage>
        <taxon>Eukaryota</taxon>
        <taxon>Metazoa</taxon>
        <taxon>Chordata</taxon>
        <taxon>Craniata</taxon>
        <taxon>Vertebrata</taxon>
        <taxon>Euteleostomi</taxon>
        <taxon>Amphibia</taxon>
        <taxon>Batrachia</taxon>
        <taxon>Anura</taxon>
        <taxon>Neobatrachia</taxon>
        <taxon>Hyloidea</taxon>
        <taxon>Dendrobatidae</taxon>
        <taxon>Dendrobatinae</taxon>
        <taxon>Ranitomeya</taxon>
    </lineage>
</organism>
<dbReference type="EMBL" id="CAUEEQ010058953">
    <property type="protein sequence ID" value="CAJ0964036.1"/>
    <property type="molecule type" value="Genomic_DNA"/>
</dbReference>
<keyword evidence="1" id="KW-1133">Transmembrane helix</keyword>
<gene>
    <name evidence="2" type="ORF">RIMI_LOCUS18913595</name>
</gene>
<protein>
    <submittedName>
        <fullName evidence="2">Uncharacterized protein</fullName>
    </submittedName>
</protein>
<keyword evidence="3" id="KW-1185">Reference proteome</keyword>
<sequence>MAKRSAKASFGQQPSNVYTGIRAFPNYSALVGVWIYGFFVVVLLILDLLYYSAMNYDICKMYLARWGIQAKWMRQGQRQCNKAAPEPSQVQTQYQMSHAVHTLKGDTVSPTLMSFQTSTACRGIKRFGYKIRNITFKNSKEKTPCGLIDNEKLMEYFR</sequence>
<evidence type="ECO:0000313" key="2">
    <source>
        <dbReference type="EMBL" id="CAJ0964036.1"/>
    </source>
</evidence>
<proteinExistence type="predicted"/>
<comment type="caution">
    <text evidence="2">The sequence shown here is derived from an EMBL/GenBank/DDBJ whole genome shotgun (WGS) entry which is preliminary data.</text>
</comment>